<feature type="region of interest" description="Disordered" evidence="1">
    <location>
        <begin position="274"/>
        <end position="301"/>
    </location>
</feature>
<gene>
    <name evidence="2" type="ORF">TraAM80_04994</name>
</gene>
<dbReference type="GeneID" id="40328927"/>
<reference evidence="2 3" key="1">
    <citation type="journal article" date="2018" name="BMC Genomics">
        <title>Genomic comparison of Trypanosoma conorhini and Trypanosoma rangeli to Trypanosoma cruzi strains of high and low virulence.</title>
        <authorList>
            <person name="Bradwell K.R."/>
            <person name="Koparde V.N."/>
            <person name="Matveyev A.V."/>
            <person name="Serrano M.G."/>
            <person name="Alves J.M."/>
            <person name="Parikh H."/>
            <person name="Huang B."/>
            <person name="Lee V."/>
            <person name="Espinosa-Alvarez O."/>
            <person name="Ortiz P.A."/>
            <person name="Costa-Martins A.G."/>
            <person name="Teixeira M.M."/>
            <person name="Buck G.A."/>
        </authorList>
    </citation>
    <scope>NUCLEOTIDE SEQUENCE [LARGE SCALE GENOMIC DNA]</scope>
    <source>
        <strain evidence="2 3">AM80</strain>
    </source>
</reference>
<dbReference type="Proteomes" id="UP000283634">
    <property type="component" value="Unassembled WGS sequence"/>
</dbReference>
<feature type="region of interest" description="Disordered" evidence="1">
    <location>
        <begin position="228"/>
        <end position="248"/>
    </location>
</feature>
<accession>A0A3R7MFK7</accession>
<dbReference type="AlphaFoldDB" id="A0A3R7MFK7"/>
<evidence type="ECO:0000313" key="2">
    <source>
        <dbReference type="EMBL" id="RNF04925.1"/>
    </source>
</evidence>
<feature type="region of interest" description="Disordered" evidence="1">
    <location>
        <begin position="330"/>
        <end position="391"/>
    </location>
</feature>
<organism evidence="2 3">
    <name type="scientific">Trypanosoma rangeli</name>
    <dbReference type="NCBI Taxonomy" id="5698"/>
    <lineage>
        <taxon>Eukaryota</taxon>
        <taxon>Discoba</taxon>
        <taxon>Euglenozoa</taxon>
        <taxon>Kinetoplastea</taxon>
        <taxon>Metakinetoplastina</taxon>
        <taxon>Trypanosomatida</taxon>
        <taxon>Trypanosomatidae</taxon>
        <taxon>Trypanosoma</taxon>
        <taxon>Herpetosoma</taxon>
    </lineage>
</organism>
<dbReference type="RefSeq" id="XP_029238383.1">
    <property type="nucleotide sequence ID" value="XM_029381891.1"/>
</dbReference>
<protein>
    <submittedName>
        <fullName evidence="2">Uncharacterized protein</fullName>
    </submittedName>
</protein>
<feature type="region of interest" description="Disordered" evidence="1">
    <location>
        <begin position="23"/>
        <end position="46"/>
    </location>
</feature>
<dbReference type="OMA" id="IVEHVMF"/>
<name>A0A3R7MFK7_TRYRA</name>
<evidence type="ECO:0000256" key="1">
    <source>
        <dbReference type="SAM" id="MobiDB-lite"/>
    </source>
</evidence>
<proteinExistence type="predicted"/>
<dbReference type="EMBL" id="MKGL01000149">
    <property type="protein sequence ID" value="RNF04925.1"/>
    <property type="molecule type" value="Genomic_DNA"/>
</dbReference>
<comment type="caution">
    <text evidence="2">The sequence shown here is derived from an EMBL/GenBank/DDBJ whole genome shotgun (WGS) entry which is preliminary data.</text>
</comment>
<feature type="compositionally biased region" description="Polar residues" evidence="1">
    <location>
        <begin position="361"/>
        <end position="383"/>
    </location>
</feature>
<feature type="compositionally biased region" description="Polar residues" evidence="1">
    <location>
        <begin position="23"/>
        <end position="35"/>
    </location>
</feature>
<keyword evidence="3" id="KW-1185">Reference proteome</keyword>
<feature type="region of interest" description="Disordered" evidence="1">
    <location>
        <begin position="153"/>
        <end position="182"/>
    </location>
</feature>
<sequence>MDVTVSPWSYRAALQEQLAASNTPVASLARTTKTTPPHGGRGYRQHGEGVVIENSSLLGNYNDLAEAVAFPQSGGGGGGGRSRSLVMDFIDECVRKGVPESVIVEHVMFMVHAMQEQINLTEALHARFHQDRLRQYEMSELTNTLERQQVYYDEQQHSSHRKKSQECEEANRNLVQSQDREEHVPPWRQVRLNAGLVVGSSAARGCRGYHALTSNNERHAHVAFTQTPLEESSGQQRHGRGGGSGGTAAATFQRFMRPTDASNRKERRKYGAVLEDLHAPPPPPLRSVRAQKLTEAARQGARCRRLAIDKFARRGRQRLVGKLDNAADSRLTWSDDDDNNNNTVPSPKHHGEGQSPGPRLDTQQLAREVTQSDTVLSSLSPPRSETLRARDGIPATRLYAVDTEAEKREEEVAGDLSLWKAGEFPVTVSALAAAPLLSVRTPSFFPSPQLQAYIEQSRRKVREVERVLASTPERGTTRGVW</sequence>
<evidence type="ECO:0000313" key="3">
    <source>
        <dbReference type="Proteomes" id="UP000283634"/>
    </source>
</evidence>
<dbReference type="OrthoDB" id="267815at2759"/>